<feature type="domain" description="Glycosyl transferase family 1" evidence="2">
    <location>
        <begin position="175"/>
        <end position="325"/>
    </location>
</feature>
<dbReference type="CDD" id="cd03809">
    <property type="entry name" value="GT4_MtfB-like"/>
    <property type="match status" value="1"/>
</dbReference>
<dbReference type="InterPro" id="IPR028098">
    <property type="entry name" value="Glyco_trans_4-like_N"/>
</dbReference>
<evidence type="ECO:0000313" key="4">
    <source>
        <dbReference type="EMBL" id="AWL67383.1"/>
    </source>
</evidence>
<dbReference type="PANTHER" id="PTHR46401:SF2">
    <property type="entry name" value="GLYCOSYLTRANSFERASE WBBK-RELATED"/>
    <property type="match status" value="1"/>
</dbReference>
<protein>
    <submittedName>
        <fullName evidence="4">Glycosyltransferase family 1 protein</fullName>
    </submittedName>
</protein>
<dbReference type="RefSeq" id="WP_071845281.1">
    <property type="nucleotide sequence ID" value="NZ_CP011642.1"/>
</dbReference>
<reference evidence="4 5" key="1">
    <citation type="submission" date="2018-05" db="EMBL/GenBank/DDBJ databases">
        <title>Klebsiella quasipneumonaiae provides a window into carbapenemase gene transfer, plasmid rearrangements and nosocomial acquisition from the hospital environment.</title>
        <authorList>
            <person name="Mathers A.J."/>
            <person name="Vegesana K."/>
            <person name="Stoesser N."/>
            <person name="Crook D."/>
            <person name="Vaughan A."/>
            <person name="Barry K."/>
            <person name="Parikh H."/>
            <person name="Sebra R."/>
            <person name="Kotay S."/>
            <person name="Walker A.S."/>
            <person name="Sheppard A.E."/>
        </authorList>
    </citation>
    <scope>NUCLEOTIDE SEQUENCE [LARGE SCALE GENOMIC DNA]</scope>
    <source>
        <strain evidence="4 5">CAV1761</strain>
    </source>
</reference>
<dbReference type="Pfam" id="PF00534">
    <property type="entry name" value="Glycos_transf_1"/>
    <property type="match status" value="1"/>
</dbReference>
<proteinExistence type="predicted"/>
<evidence type="ECO:0000259" key="2">
    <source>
        <dbReference type="Pfam" id="PF00534"/>
    </source>
</evidence>
<name>A0AB33FTS3_SERMA</name>
<dbReference type="GO" id="GO:0009103">
    <property type="term" value="P:lipopolysaccharide biosynthetic process"/>
    <property type="evidence" value="ECO:0007669"/>
    <property type="project" value="TreeGrafter"/>
</dbReference>
<dbReference type="SUPFAM" id="SSF53756">
    <property type="entry name" value="UDP-Glycosyltransferase/glycogen phosphorylase"/>
    <property type="match status" value="1"/>
</dbReference>
<dbReference type="PANTHER" id="PTHR46401">
    <property type="entry name" value="GLYCOSYLTRANSFERASE WBBK-RELATED"/>
    <property type="match status" value="1"/>
</dbReference>
<evidence type="ECO:0000256" key="1">
    <source>
        <dbReference type="ARBA" id="ARBA00022679"/>
    </source>
</evidence>
<dbReference type="EMBL" id="CP029449">
    <property type="protein sequence ID" value="AWL67383.1"/>
    <property type="molecule type" value="Genomic_DNA"/>
</dbReference>
<dbReference type="Proteomes" id="UP000245399">
    <property type="component" value="Chromosome"/>
</dbReference>
<evidence type="ECO:0000313" key="5">
    <source>
        <dbReference type="Proteomes" id="UP000245399"/>
    </source>
</evidence>
<feature type="domain" description="Glycosyltransferase subfamily 4-like N-terminal" evidence="3">
    <location>
        <begin position="14"/>
        <end position="163"/>
    </location>
</feature>
<dbReference type="GO" id="GO:0016757">
    <property type="term" value="F:glycosyltransferase activity"/>
    <property type="evidence" value="ECO:0007669"/>
    <property type="project" value="InterPro"/>
</dbReference>
<dbReference type="Pfam" id="PF13439">
    <property type="entry name" value="Glyco_transf_4"/>
    <property type="match status" value="1"/>
</dbReference>
<gene>
    <name evidence="4" type="ORF">DKC05_06730</name>
</gene>
<sequence>MIYINARFLTQDMTGVQRFAAELCLQLARLRDDVIFLSPRDIKQVDIASRLNVKVVGSRSGHLWEQWDLPFFLRKNGCPLLVNLGNTAPLLYLNKVITLHDISYLRYPKTYSWGFRYCYKFFIPLLLGTCKKLLTVSGFSRDEICSQYGFSREKIHIIHNAVSEKFTVSHETGLRRGYFLAVSSHHYHKNFHGLLAAFNKLPEKYEMHMIVAGSTHPNYQPLEFDKNLGNKVSFVGRVSDEELVDLYRNAFCFLFPSLYEGFGLPPLEAQACGCPVIASNAAAMPEVLGESAILVDPLNDDALTEAMEKLVLDPKLRESLIAAGTENIERFSWLLSARQLSCVIDSV</sequence>
<dbReference type="InterPro" id="IPR001296">
    <property type="entry name" value="Glyco_trans_1"/>
</dbReference>
<accession>A0AB33FTS3</accession>
<dbReference type="Gene3D" id="3.40.50.2000">
    <property type="entry name" value="Glycogen Phosphorylase B"/>
    <property type="match status" value="2"/>
</dbReference>
<keyword evidence="1" id="KW-0808">Transferase</keyword>
<evidence type="ECO:0000259" key="3">
    <source>
        <dbReference type="Pfam" id="PF13439"/>
    </source>
</evidence>
<organism evidence="4 5">
    <name type="scientific">Serratia marcescens</name>
    <dbReference type="NCBI Taxonomy" id="615"/>
    <lineage>
        <taxon>Bacteria</taxon>
        <taxon>Pseudomonadati</taxon>
        <taxon>Pseudomonadota</taxon>
        <taxon>Gammaproteobacteria</taxon>
        <taxon>Enterobacterales</taxon>
        <taxon>Yersiniaceae</taxon>
        <taxon>Serratia</taxon>
    </lineage>
</organism>
<dbReference type="AlphaFoldDB" id="A0AB33FTS3"/>